<feature type="region of interest" description="Disordered" evidence="1">
    <location>
        <begin position="45"/>
        <end position="97"/>
    </location>
</feature>
<evidence type="ECO:0008006" key="4">
    <source>
        <dbReference type="Google" id="ProtNLM"/>
    </source>
</evidence>
<sequence length="334" mass="37952">TFSSGYSNRPGSPSYIEVASDAASSLYRQPSSVSISEKFTALSLRRVSTSEDHADNTSQQPLDEDVVMTESSKGGQMPGSSDRVTKPVSQSNPNSKGYTSKLASWKAMFNKMSDLIDQLMLEMMEEDDPVKIERLDKKIASLSKNLRLLEDRIASVEKPTSGTGNSNATTPQLISAKAVKPAVPIGSIPPFRLLHDASFNAKYFGANKIRPEEVDNDKTFKTIHDFLRKFESTLQYYGVKLDEEWFKYLQISVNNGQNARSINWLAHKAKQAEFQSSKWRTIRDMLVNKFEESFSYQEYREKLLRCKQHNGEYLHFYLDRYIDLSTRAEFTDNA</sequence>
<dbReference type="EMBL" id="PJQL01003067">
    <property type="protein sequence ID" value="RCH82303.1"/>
    <property type="molecule type" value="Genomic_DNA"/>
</dbReference>
<evidence type="ECO:0000313" key="2">
    <source>
        <dbReference type="EMBL" id="RCH82303.1"/>
    </source>
</evidence>
<comment type="caution">
    <text evidence="2">The sequence shown here is derived from an EMBL/GenBank/DDBJ whole genome shotgun (WGS) entry which is preliminary data.</text>
</comment>
<organism evidence="2 3">
    <name type="scientific">Rhizopus azygosporus</name>
    <name type="common">Rhizopus microsporus var. azygosporus</name>
    <dbReference type="NCBI Taxonomy" id="86630"/>
    <lineage>
        <taxon>Eukaryota</taxon>
        <taxon>Fungi</taxon>
        <taxon>Fungi incertae sedis</taxon>
        <taxon>Mucoromycota</taxon>
        <taxon>Mucoromycotina</taxon>
        <taxon>Mucoromycetes</taxon>
        <taxon>Mucorales</taxon>
        <taxon>Mucorineae</taxon>
        <taxon>Rhizopodaceae</taxon>
        <taxon>Rhizopus</taxon>
    </lineage>
</organism>
<keyword evidence="3" id="KW-1185">Reference proteome</keyword>
<feature type="non-terminal residue" evidence="2">
    <location>
        <position position="334"/>
    </location>
</feature>
<dbReference type="Proteomes" id="UP000252139">
    <property type="component" value="Unassembled WGS sequence"/>
</dbReference>
<evidence type="ECO:0000313" key="3">
    <source>
        <dbReference type="Proteomes" id="UP000252139"/>
    </source>
</evidence>
<dbReference type="OrthoDB" id="2237066at2759"/>
<protein>
    <recommendedName>
        <fullName evidence="4">Retrotransposon gag domain-containing protein</fullName>
    </recommendedName>
</protein>
<reference evidence="2 3" key="1">
    <citation type="journal article" date="2018" name="G3 (Bethesda)">
        <title>Phylogenetic and Phylogenomic Definition of Rhizopus Species.</title>
        <authorList>
            <person name="Gryganskyi A.P."/>
            <person name="Golan J."/>
            <person name="Dolatabadi S."/>
            <person name="Mondo S."/>
            <person name="Robb S."/>
            <person name="Idnurm A."/>
            <person name="Muszewska A."/>
            <person name="Steczkiewicz K."/>
            <person name="Masonjones S."/>
            <person name="Liao H.L."/>
            <person name="Gajdeczka M.T."/>
            <person name="Anike F."/>
            <person name="Vuek A."/>
            <person name="Anishchenko I.M."/>
            <person name="Voigt K."/>
            <person name="de Hoog G.S."/>
            <person name="Smith M.E."/>
            <person name="Heitman J."/>
            <person name="Vilgalys R."/>
            <person name="Stajich J.E."/>
        </authorList>
    </citation>
    <scope>NUCLEOTIDE SEQUENCE [LARGE SCALE GENOMIC DNA]</scope>
    <source>
        <strain evidence="2 3">CBS 357.93</strain>
    </source>
</reference>
<feature type="non-terminal residue" evidence="2">
    <location>
        <position position="1"/>
    </location>
</feature>
<dbReference type="AlphaFoldDB" id="A0A367IX79"/>
<gene>
    <name evidence="2" type="ORF">CU097_006334</name>
</gene>
<accession>A0A367IX79</accession>
<evidence type="ECO:0000256" key="1">
    <source>
        <dbReference type="SAM" id="MobiDB-lite"/>
    </source>
</evidence>
<feature type="compositionally biased region" description="Polar residues" evidence="1">
    <location>
        <begin position="87"/>
        <end position="97"/>
    </location>
</feature>
<proteinExistence type="predicted"/>
<name>A0A367IX79_RHIAZ</name>